<dbReference type="SUPFAM" id="SSF56399">
    <property type="entry name" value="ADP-ribosylation"/>
    <property type="match status" value="1"/>
</dbReference>
<dbReference type="PANTHER" id="PTHR32305">
    <property type="match status" value="1"/>
</dbReference>
<dbReference type="InterPro" id="IPR031325">
    <property type="entry name" value="RHS_repeat"/>
</dbReference>
<dbReference type="NCBIfam" id="TIGR03696">
    <property type="entry name" value="Rhs_assc_core"/>
    <property type="match status" value="1"/>
</dbReference>
<dbReference type="EMBL" id="FNHM01000008">
    <property type="protein sequence ID" value="SDN53240.1"/>
    <property type="molecule type" value="Genomic_DNA"/>
</dbReference>
<evidence type="ECO:0000313" key="1">
    <source>
        <dbReference type="EMBL" id="SDN53240.1"/>
    </source>
</evidence>
<protein>
    <submittedName>
        <fullName evidence="1">RHS repeat-associated core domain-containing protein</fullName>
    </submittedName>
</protein>
<dbReference type="PANTHER" id="PTHR32305:SF15">
    <property type="entry name" value="PROTEIN RHSA-RELATED"/>
    <property type="match status" value="1"/>
</dbReference>
<dbReference type="Proteomes" id="UP000183853">
    <property type="component" value="Unassembled WGS sequence"/>
</dbReference>
<organism evidence="1 2">
    <name type="scientific">Pseudomonas syringae</name>
    <dbReference type="NCBI Taxonomy" id="317"/>
    <lineage>
        <taxon>Bacteria</taxon>
        <taxon>Pseudomonadati</taxon>
        <taxon>Pseudomonadota</taxon>
        <taxon>Gammaproteobacteria</taxon>
        <taxon>Pseudomonadales</taxon>
        <taxon>Pseudomonadaceae</taxon>
        <taxon>Pseudomonas</taxon>
    </lineage>
</organism>
<dbReference type="InterPro" id="IPR022385">
    <property type="entry name" value="Rhs_assc_core"/>
</dbReference>
<accession>A0AB37ZQ97</accession>
<reference evidence="1 2" key="1">
    <citation type="submission" date="2016-10" db="EMBL/GenBank/DDBJ databases">
        <authorList>
            <person name="Varghese N."/>
            <person name="Submissions S."/>
        </authorList>
    </citation>
    <scope>NUCLEOTIDE SEQUENCE [LARGE SCALE GENOMIC DNA]</scope>
    <source>
        <strain evidence="1 2">BS2122</strain>
    </source>
</reference>
<gene>
    <name evidence="1" type="ORF">SAMN05444505_108362</name>
</gene>
<dbReference type="Pfam" id="PF05593">
    <property type="entry name" value="RHS_repeat"/>
    <property type="match status" value="1"/>
</dbReference>
<dbReference type="RefSeq" id="WP_241689266.1">
    <property type="nucleotide sequence ID" value="NZ_FNHM01000008.1"/>
</dbReference>
<sequence length="1631" mass="182133">MTASTSVHSNAFNFLSYVQSGVDPRTGQYTVAITLPDVKTNGLRGPGMPLALSYNPLNRLDSGFGLGWNLPLSQYDPGNQIVSLSSGETFKVDSTGNGQMLMSEKKIDSFHLYKEDDNHYRVMHKSGLVEQLEMRGSGTNRVALPVRVFAPEGHSVTLGYASFGVHQMLSEIKDDSGQVLLGISRDATSVKLRITTGEGPDATFVMVLAGSNHHVNRIELPTDNAASWRFAYSTIREHLCITSVETPVGGREEVFYTDSGHQFPARAARPALPRVTRHRTTPGLGQAQMDVYYTYQDSAGRERNFLGAGLDIAWEDNGLDNLYRYLGAEPYEYSSTETWRVQVAGKADAERSIERTFNQFHLLTRETTRKNLTVKQVDTRYYIVPGESFLTQPAYCQLPKEVQTTWRLSSDGSVPRSETVSSTYDKHGNLLTQTQANGVVEVSEWYPAAGEDGCPPDPEGFVRWMKSSKVIPALSSYGKAPVLVTRYRYLALPAVDGGQRQEWLAPQSETLLTQAPEQEQQRTTYEYFDEPSNAALHGRLKLQQVIMGGKVTSTAYAYSIFKRSFETPAQGSPDGFAERFVKGSPESNRYAAMVLQTVQTVTGFDGAKKVITLEDSLLNGEPLLNRDDNNVEIRYVYDSLRRVLSETVAPNDETYRATRSYEYQLCAKATDRAMQTLIDVKGVKTCSHFDGLNRVVYEERDDADNPARAGKPRQTYAAVYDAWGLMVSETEFDWLGQQDLAIKSVFEYDDWGEQRCVTGPDNVKTFEETDPIGTAQSQGPIQRSWIEGNGGGKSEFAETWMNLFEQPTRSERKDQAENSVSLSQYHYDGLGRRVEEIVGEANGGRRTTSVYDVFDRVIESTLPSRAIVRRSYASYSSEDLPVSIGIEHNGKSIVLGEQEFDGLDRLVSSVTGGRKRTLVYDPGLLQPKTVTLPSKRKIDYEYKPQVGDEPWRRVQSEAVPEPETTREVDPLKESGPARIAEPGVAADYTYDEQNARLIHSSEQGETLDRTYYSTGSLKSEKRTSAGKTYDMFYSYSRQGLLLSYTDVLGQEQVNRYDNCGRLYETSLGEVYSTFDYDTVFGRLAKITTTDKADSSRERTVAISLEYDDLGREVKRTFDLDGVEQQMVQVYDDVDDMVQRTLSQGTEILRDETYRYDTSGRLIQYQCTGTQRPVDPYGRTLLAQNFIFDGANNLTVVTTRFDGGTNNARYFYEGDDPVQLSRVTNSNDQYYPAEIKLRYDLDGNLDIDEAGRTLKYDPLGRLIEVGTPSAGIHYQYDPQDQLTGETRGADRDLRFYRDGELANQLGSHAQSTFMRGDDYLLAEQQSDRTVLLATNDSDSVLGEVDANGINRRWYTAYGHASGESPPHGRLGFNGELAEAHTGWQMLGNGYRAYSPVLMRFNSPDSWSPFGEGGVNGYAYVEGDPVNRVDPSGHGIFSGLFKAVVRKFSKVATTKSELAQQIPRDLKFLRGKSKRAFYPIDNNDVSNLNKIASDKAGRVTTLQEALQTKITPAASGLKGSGVEEAIQRQSWFTSGIDELYQAGAESQQANLARNYAQNNVGRLGITRPSRKTAKRLSAKIEKNNKINSGAFAEAMREIRFINNYRSRAATGLGNGRKRRELVGTPHPGDRFNQ</sequence>
<name>A0AB37ZQ97_PSESX</name>
<dbReference type="Gene3D" id="2.180.10.10">
    <property type="entry name" value="RHS repeat-associated core"/>
    <property type="match status" value="2"/>
</dbReference>
<dbReference type="InterPro" id="IPR050708">
    <property type="entry name" value="T6SS_VgrG/RHS"/>
</dbReference>
<evidence type="ECO:0000313" key="2">
    <source>
        <dbReference type="Proteomes" id="UP000183853"/>
    </source>
</evidence>
<proteinExistence type="predicted"/>
<comment type="caution">
    <text evidence="1">The sequence shown here is derived from an EMBL/GenBank/DDBJ whole genome shotgun (WGS) entry which is preliminary data.</text>
</comment>